<keyword evidence="4 5" id="KW-0539">Nucleus</keyword>
<dbReference type="InterPro" id="IPR050848">
    <property type="entry name" value="Homeobox_TF"/>
</dbReference>
<evidence type="ECO:0000256" key="4">
    <source>
        <dbReference type="ARBA" id="ARBA00023242"/>
    </source>
</evidence>
<evidence type="ECO:0000313" key="7">
    <source>
        <dbReference type="EMBL" id="CAB3991849.1"/>
    </source>
</evidence>
<keyword evidence="2 5" id="KW-0238">DNA-binding</keyword>
<dbReference type="SMART" id="SM00389">
    <property type="entry name" value="HOX"/>
    <property type="match status" value="1"/>
</dbReference>
<evidence type="ECO:0000256" key="5">
    <source>
        <dbReference type="PROSITE-ProRule" id="PRU00108"/>
    </source>
</evidence>
<dbReference type="PANTHER" id="PTHR24333:SF8">
    <property type="entry name" value="HOMEOBOX PROTEIN CEH-62"/>
    <property type="match status" value="1"/>
</dbReference>
<sequence>MDQSENEYTGRIYANRPSVIYFHGLTEKSMETDNILAENRTEVKRCLKLQDEDFRSKRKRKVQNTDSEICTRDPVYLETEEDCLRKRHRTSFTSFQLKRLEEEFDQDCYIVGMKRWRLSVELDIPEKQIKIWFQNKRTKVKKRIQIA</sequence>
<dbReference type="CDD" id="cd00086">
    <property type="entry name" value="homeodomain"/>
    <property type="match status" value="1"/>
</dbReference>
<name>A0A6S7GPJ0_PARCT</name>
<proteinExistence type="predicted"/>
<dbReference type="SUPFAM" id="SSF46689">
    <property type="entry name" value="Homeodomain-like"/>
    <property type="match status" value="1"/>
</dbReference>
<dbReference type="InterPro" id="IPR017970">
    <property type="entry name" value="Homeobox_CS"/>
</dbReference>
<comment type="caution">
    <text evidence="7">The sequence shown here is derived from an EMBL/GenBank/DDBJ whole genome shotgun (WGS) entry which is preliminary data.</text>
</comment>
<dbReference type="InterPro" id="IPR001356">
    <property type="entry name" value="HD"/>
</dbReference>
<dbReference type="Proteomes" id="UP001152795">
    <property type="component" value="Unassembled WGS sequence"/>
</dbReference>
<dbReference type="OrthoDB" id="6159439at2759"/>
<dbReference type="PROSITE" id="PS50071">
    <property type="entry name" value="HOMEOBOX_2"/>
    <property type="match status" value="1"/>
</dbReference>
<dbReference type="GO" id="GO:0003677">
    <property type="term" value="F:DNA binding"/>
    <property type="evidence" value="ECO:0007669"/>
    <property type="project" value="UniProtKB-UniRule"/>
</dbReference>
<accession>A0A6S7GPJ0</accession>
<protein>
    <submittedName>
        <fullName evidence="7">Partial</fullName>
    </submittedName>
</protein>
<evidence type="ECO:0000256" key="2">
    <source>
        <dbReference type="ARBA" id="ARBA00023125"/>
    </source>
</evidence>
<reference evidence="7" key="1">
    <citation type="submission" date="2020-04" db="EMBL/GenBank/DDBJ databases">
        <authorList>
            <person name="Alioto T."/>
            <person name="Alioto T."/>
            <person name="Gomez Garrido J."/>
        </authorList>
    </citation>
    <scope>NUCLEOTIDE SEQUENCE</scope>
    <source>
        <strain evidence="7">A484AB</strain>
    </source>
</reference>
<evidence type="ECO:0000313" key="8">
    <source>
        <dbReference type="Proteomes" id="UP001152795"/>
    </source>
</evidence>
<dbReference type="GO" id="GO:0000981">
    <property type="term" value="F:DNA-binding transcription factor activity, RNA polymerase II-specific"/>
    <property type="evidence" value="ECO:0007669"/>
    <property type="project" value="InterPro"/>
</dbReference>
<dbReference type="EMBL" id="CACRXK020001928">
    <property type="protein sequence ID" value="CAB3991849.1"/>
    <property type="molecule type" value="Genomic_DNA"/>
</dbReference>
<dbReference type="InterPro" id="IPR009057">
    <property type="entry name" value="Homeodomain-like_sf"/>
</dbReference>
<dbReference type="Pfam" id="PF00046">
    <property type="entry name" value="Homeodomain"/>
    <property type="match status" value="1"/>
</dbReference>
<organism evidence="7 8">
    <name type="scientific">Paramuricea clavata</name>
    <name type="common">Red gorgonian</name>
    <name type="synonym">Violescent sea-whip</name>
    <dbReference type="NCBI Taxonomy" id="317549"/>
    <lineage>
        <taxon>Eukaryota</taxon>
        <taxon>Metazoa</taxon>
        <taxon>Cnidaria</taxon>
        <taxon>Anthozoa</taxon>
        <taxon>Octocorallia</taxon>
        <taxon>Malacalcyonacea</taxon>
        <taxon>Plexauridae</taxon>
        <taxon>Paramuricea</taxon>
    </lineage>
</organism>
<evidence type="ECO:0000256" key="6">
    <source>
        <dbReference type="RuleBase" id="RU000682"/>
    </source>
</evidence>
<dbReference type="PROSITE" id="PS00027">
    <property type="entry name" value="HOMEOBOX_1"/>
    <property type="match status" value="1"/>
</dbReference>
<feature type="DNA-binding region" description="Homeobox" evidence="5">
    <location>
        <begin position="85"/>
        <end position="144"/>
    </location>
</feature>
<keyword evidence="8" id="KW-1185">Reference proteome</keyword>
<evidence type="ECO:0000256" key="3">
    <source>
        <dbReference type="ARBA" id="ARBA00023155"/>
    </source>
</evidence>
<keyword evidence="3 5" id="KW-0371">Homeobox</keyword>
<evidence type="ECO:0000256" key="1">
    <source>
        <dbReference type="ARBA" id="ARBA00004123"/>
    </source>
</evidence>
<dbReference type="GO" id="GO:0005634">
    <property type="term" value="C:nucleus"/>
    <property type="evidence" value="ECO:0007669"/>
    <property type="project" value="UniProtKB-SubCell"/>
</dbReference>
<comment type="subcellular location">
    <subcellularLocation>
        <location evidence="1 5 6">Nucleus</location>
    </subcellularLocation>
</comment>
<dbReference type="Gene3D" id="1.10.10.60">
    <property type="entry name" value="Homeodomain-like"/>
    <property type="match status" value="1"/>
</dbReference>
<gene>
    <name evidence="7" type="ORF">PACLA_8A065000</name>
</gene>
<dbReference type="AlphaFoldDB" id="A0A6S7GPJ0"/>
<dbReference type="PANTHER" id="PTHR24333">
    <property type="entry name" value="HOMEO BOX HB9 LIKE A-RELATED"/>
    <property type="match status" value="1"/>
</dbReference>